<dbReference type="Gene3D" id="3.40.50.720">
    <property type="entry name" value="NAD(P)-binding Rossmann-like Domain"/>
    <property type="match status" value="1"/>
</dbReference>
<gene>
    <name evidence="1" type="ORF">F8388_008557</name>
</gene>
<dbReference type="InterPro" id="IPR036291">
    <property type="entry name" value="NAD(P)-bd_dom_sf"/>
</dbReference>
<accession>A0A7J6DRA4</accession>
<comment type="caution">
    <text evidence="1">The sequence shown here is derived from an EMBL/GenBank/DDBJ whole genome shotgun (WGS) entry which is preliminary data.</text>
</comment>
<proteinExistence type="predicted"/>
<reference evidence="1 2" key="1">
    <citation type="journal article" date="2020" name="bioRxiv">
        <title>Sequence and annotation of 42 cannabis genomes reveals extensive copy number variation in cannabinoid synthesis and pathogen resistance genes.</title>
        <authorList>
            <person name="Mckernan K.J."/>
            <person name="Helbert Y."/>
            <person name="Kane L.T."/>
            <person name="Ebling H."/>
            <person name="Zhang L."/>
            <person name="Liu B."/>
            <person name="Eaton Z."/>
            <person name="Mclaughlin S."/>
            <person name="Kingan S."/>
            <person name="Baybayan P."/>
            <person name="Concepcion G."/>
            <person name="Jordan M."/>
            <person name="Riva A."/>
            <person name="Barbazuk W."/>
            <person name="Harkins T."/>
        </authorList>
    </citation>
    <scope>NUCLEOTIDE SEQUENCE [LARGE SCALE GENOMIC DNA]</scope>
    <source>
        <strain evidence="2">cv. Jamaican Lion 4</strain>
        <tissue evidence="1">Leaf</tissue>
    </source>
</reference>
<dbReference type="Proteomes" id="UP000525078">
    <property type="component" value="Unassembled WGS sequence"/>
</dbReference>
<protein>
    <submittedName>
        <fullName evidence="1">Uncharacterized protein</fullName>
    </submittedName>
</protein>
<dbReference type="SUPFAM" id="SSF51735">
    <property type="entry name" value="NAD(P)-binding Rossmann-fold domains"/>
    <property type="match status" value="1"/>
</dbReference>
<evidence type="ECO:0000313" key="1">
    <source>
        <dbReference type="EMBL" id="KAF4348635.1"/>
    </source>
</evidence>
<organism evidence="1 2">
    <name type="scientific">Cannabis sativa</name>
    <name type="common">Hemp</name>
    <name type="synonym">Marijuana</name>
    <dbReference type="NCBI Taxonomy" id="3483"/>
    <lineage>
        <taxon>Eukaryota</taxon>
        <taxon>Viridiplantae</taxon>
        <taxon>Streptophyta</taxon>
        <taxon>Embryophyta</taxon>
        <taxon>Tracheophyta</taxon>
        <taxon>Spermatophyta</taxon>
        <taxon>Magnoliopsida</taxon>
        <taxon>eudicotyledons</taxon>
        <taxon>Gunneridae</taxon>
        <taxon>Pentapetalae</taxon>
        <taxon>rosids</taxon>
        <taxon>fabids</taxon>
        <taxon>Rosales</taxon>
        <taxon>Cannabaceae</taxon>
        <taxon>Cannabis</taxon>
    </lineage>
</organism>
<evidence type="ECO:0000313" key="2">
    <source>
        <dbReference type="Proteomes" id="UP000525078"/>
    </source>
</evidence>
<name>A0A7J6DRA4_CANSA</name>
<sequence>MMRIVPEDLMEEAAESQPKFKVLLQQFVNVYLSNPEEIPWGETGADFVVESTGVSTDKDKAAAHLKGVHPSKARFEKDGEASNALAIVVENFAYYCPYHFQVSDDTETCFPKISLNNSFDIVAYSRGMWQDWSEREVFGILKELGYTEMVYKF</sequence>
<dbReference type="EMBL" id="JAATIP010000436">
    <property type="protein sequence ID" value="KAF4348635.1"/>
    <property type="molecule type" value="Genomic_DNA"/>
</dbReference>
<dbReference type="AlphaFoldDB" id="A0A7J6DRA4"/>